<accession>A0A5N3P5P2</accession>
<gene>
    <name evidence="1" type="ORF">FEZ63_20345</name>
</gene>
<name>A0A5N3P5P2_9HYPH</name>
<reference evidence="1 2" key="1">
    <citation type="journal article" date="2019" name="Microorganisms">
        <title>Genome Insights into the Novel Species Microvirga brassicacearum, a Rapeseed Endophyte with Biotechnological Potential.</title>
        <authorList>
            <person name="Jimenez-Gomez A."/>
            <person name="Saati-Santamaria Z."/>
            <person name="Igual J.M."/>
            <person name="Rivas R."/>
            <person name="Mateos P.F."/>
            <person name="Garcia-Fraile P."/>
        </authorList>
    </citation>
    <scope>NUCLEOTIDE SEQUENCE [LARGE SCALE GENOMIC DNA]</scope>
    <source>
        <strain evidence="1 2">CDVBN77</strain>
    </source>
</reference>
<proteinExistence type="predicted"/>
<keyword evidence="2" id="KW-1185">Reference proteome</keyword>
<dbReference type="Proteomes" id="UP000325684">
    <property type="component" value="Unassembled WGS sequence"/>
</dbReference>
<organism evidence="1 2">
    <name type="scientific">Microvirga brassicacearum</name>
    <dbReference type="NCBI Taxonomy" id="2580413"/>
    <lineage>
        <taxon>Bacteria</taxon>
        <taxon>Pseudomonadati</taxon>
        <taxon>Pseudomonadota</taxon>
        <taxon>Alphaproteobacteria</taxon>
        <taxon>Hyphomicrobiales</taxon>
        <taxon>Methylobacteriaceae</taxon>
        <taxon>Microvirga</taxon>
    </lineage>
</organism>
<dbReference type="RefSeq" id="WP_150947920.1">
    <property type="nucleotide sequence ID" value="NZ_VCMV01000047.1"/>
</dbReference>
<protein>
    <submittedName>
        <fullName evidence="1">Uncharacterized protein</fullName>
    </submittedName>
</protein>
<dbReference type="AlphaFoldDB" id="A0A5N3P5P2"/>
<evidence type="ECO:0000313" key="2">
    <source>
        <dbReference type="Proteomes" id="UP000325684"/>
    </source>
</evidence>
<sequence>MPIHHTTAMNAARFGPHDFRTLADLRKAVRHVRALTPDSPLADLAEFKLTAIEGELGYSTTG</sequence>
<dbReference type="EMBL" id="VCMV01000047">
    <property type="protein sequence ID" value="KAB0265042.1"/>
    <property type="molecule type" value="Genomic_DNA"/>
</dbReference>
<comment type="caution">
    <text evidence="1">The sequence shown here is derived from an EMBL/GenBank/DDBJ whole genome shotgun (WGS) entry which is preliminary data.</text>
</comment>
<evidence type="ECO:0000313" key="1">
    <source>
        <dbReference type="EMBL" id="KAB0265042.1"/>
    </source>
</evidence>